<evidence type="ECO:0000313" key="1">
    <source>
        <dbReference type="EMBL" id="GAU98436.1"/>
    </source>
</evidence>
<evidence type="ECO:0000313" key="2">
    <source>
        <dbReference type="Proteomes" id="UP000186922"/>
    </source>
</evidence>
<gene>
    <name evidence="1" type="primary">RvY_09585-1</name>
    <name evidence="1" type="synonym">RvY_09585.1</name>
    <name evidence="1" type="ORF">RvY_09585</name>
</gene>
<sequence length="61" mass="6701">MSDMLYGGGGAHQFTMGDLQIKEEAFSPGRLLPIQENSSRFPAIDAHQTNVVKVQRLADLL</sequence>
<proteinExistence type="predicted"/>
<organism evidence="1 2">
    <name type="scientific">Ramazzottius varieornatus</name>
    <name type="common">Water bear</name>
    <name type="synonym">Tardigrade</name>
    <dbReference type="NCBI Taxonomy" id="947166"/>
    <lineage>
        <taxon>Eukaryota</taxon>
        <taxon>Metazoa</taxon>
        <taxon>Ecdysozoa</taxon>
        <taxon>Tardigrada</taxon>
        <taxon>Eutardigrada</taxon>
        <taxon>Parachela</taxon>
        <taxon>Hypsibioidea</taxon>
        <taxon>Ramazzottiidae</taxon>
        <taxon>Ramazzottius</taxon>
    </lineage>
</organism>
<name>A0A1D1V9W6_RAMVA</name>
<protein>
    <submittedName>
        <fullName evidence="1">Uncharacterized protein</fullName>
    </submittedName>
</protein>
<accession>A0A1D1V9W6</accession>
<dbReference type="EMBL" id="BDGG01000004">
    <property type="protein sequence ID" value="GAU98436.1"/>
    <property type="molecule type" value="Genomic_DNA"/>
</dbReference>
<comment type="caution">
    <text evidence="1">The sequence shown here is derived from an EMBL/GenBank/DDBJ whole genome shotgun (WGS) entry which is preliminary data.</text>
</comment>
<reference evidence="1 2" key="1">
    <citation type="journal article" date="2016" name="Nat. Commun.">
        <title>Extremotolerant tardigrade genome and improved radiotolerance of human cultured cells by tardigrade-unique protein.</title>
        <authorList>
            <person name="Hashimoto T."/>
            <person name="Horikawa D.D."/>
            <person name="Saito Y."/>
            <person name="Kuwahara H."/>
            <person name="Kozuka-Hata H."/>
            <person name="Shin-I T."/>
            <person name="Minakuchi Y."/>
            <person name="Ohishi K."/>
            <person name="Motoyama A."/>
            <person name="Aizu T."/>
            <person name="Enomoto A."/>
            <person name="Kondo K."/>
            <person name="Tanaka S."/>
            <person name="Hara Y."/>
            <person name="Koshikawa S."/>
            <person name="Sagara H."/>
            <person name="Miura T."/>
            <person name="Yokobori S."/>
            <person name="Miyagawa K."/>
            <person name="Suzuki Y."/>
            <person name="Kubo T."/>
            <person name="Oyama M."/>
            <person name="Kohara Y."/>
            <person name="Fujiyama A."/>
            <person name="Arakawa K."/>
            <person name="Katayama T."/>
            <person name="Toyoda A."/>
            <person name="Kunieda T."/>
        </authorList>
    </citation>
    <scope>NUCLEOTIDE SEQUENCE [LARGE SCALE GENOMIC DNA]</scope>
    <source>
        <strain evidence="1 2">YOKOZUNA-1</strain>
    </source>
</reference>
<dbReference type="Proteomes" id="UP000186922">
    <property type="component" value="Unassembled WGS sequence"/>
</dbReference>
<dbReference type="AlphaFoldDB" id="A0A1D1V9W6"/>
<keyword evidence="2" id="KW-1185">Reference proteome</keyword>